<protein>
    <submittedName>
        <fullName evidence="1">Uncharacterized protein</fullName>
    </submittedName>
</protein>
<dbReference type="AlphaFoldDB" id="A0A1Y3BLJ5"/>
<gene>
    <name evidence="1" type="ORF">BLA29_014311</name>
</gene>
<organism evidence="1 2">
    <name type="scientific">Euroglyphus maynei</name>
    <name type="common">Mayne's house dust mite</name>
    <dbReference type="NCBI Taxonomy" id="6958"/>
    <lineage>
        <taxon>Eukaryota</taxon>
        <taxon>Metazoa</taxon>
        <taxon>Ecdysozoa</taxon>
        <taxon>Arthropoda</taxon>
        <taxon>Chelicerata</taxon>
        <taxon>Arachnida</taxon>
        <taxon>Acari</taxon>
        <taxon>Acariformes</taxon>
        <taxon>Sarcoptiformes</taxon>
        <taxon>Astigmata</taxon>
        <taxon>Psoroptidia</taxon>
        <taxon>Analgoidea</taxon>
        <taxon>Pyroglyphidae</taxon>
        <taxon>Pyroglyphinae</taxon>
        <taxon>Euroglyphus</taxon>
    </lineage>
</organism>
<comment type="caution">
    <text evidence="1">The sequence shown here is derived from an EMBL/GenBank/DDBJ whole genome shotgun (WGS) entry which is preliminary data.</text>
</comment>
<proteinExistence type="predicted"/>
<evidence type="ECO:0000313" key="2">
    <source>
        <dbReference type="Proteomes" id="UP000194236"/>
    </source>
</evidence>
<sequence length="33" mass="3770">MSIILHSSPGIHQYRHVLHATFSKVLIVQILVM</sequence>
<name>A0A1Y3BLJ5_EURMA</name>
<reference evidence="1 2" key="1">
    <citation type="submission" date="2017-03" db="EMBL/GenBank/DDBJ databases">
        <title>Genome Survey of Euroglyphus maynei.</title>
        <authorList>
            <person name="Arlian L.G."/>
            <person name="Morgan M.S."/>
            <person name="Rider S.D."/>
        </authorList>
    </citation>
    <scope>NUCLEOTIDE SEQUENCE [LARGE SCALE GENOMIC DNA]</scope>
    <source>
        <strain evidence="1">Arlian Lab</strain>
        <tissue evidence="1">Whole body</tissue>
    </source>
</reference>
<accession>A0A1Y3BLJ5</accession>
<dbReference type="EMBL" id="MUJZ01012371">
    <property type="protein sequence ID" value="OTF81682.1"/>
    <property type="molecule type" value="Genomic_DNA"/>
</dbReference>
<dbReference type="Proteomes" id="UP000194236">
    <property type="component" value="Unassembled WGS sequence"/>
</dbReference>
<keyword evidence="2" id="KW-1185">Reference proteome</keyword>
<evidence type="ECO:0000313" key="1">
    <source>
        <dbReference type="EMBL" id="OTF81682.1"/>
    </source>
</evidence>